<evidence type="ECO:0000313" key="4">
    <source>
        <dbReference type="Proteomes" id="UP000305751"/>
    </source>
</evidence>
<dbReference type="Proteomes" id="UP000305751">
    <property type="component" value="Unassembled WGS sequence"/>
</dbReference>
<feature type="chain" id="PRO_5020194174" evidence="2">
    <location>
        <begin position="30"/>
        <end position="314"/>
    </location>
</feature>
<protein>
    <submittedName>
        <fullName evidence="3">Uncharacterized protein</fullName>
    </submittedName>
</protein>
<proteinExistence type="predicted"/>
<organism evidence="3 4">
    <name type="scientific">Bacteroides acidifaciens</name>
    <dbReference type="NCBI Taxonomy" id="85831"/>
    <lineage>
        <taxon>Bacteria</taxon>
        <taxon>Pseudomonadati</taxon>
        <taxon>Bacteroidota</taxon>
        <taxon>Bacteroidia</taxon>
        <taxon>Bacteroidales</taxon>
        <taxon>Bacteroidaceae</taxon>
        <taxon>Bacteroides</taxon>
    </lineage>
</organism>
<dbReference type="RefSeq" id="WP_136014282.1">
    <property type="nucleotide sequence ID" value="NZ_CASQBA010000004.1"/>
</dbReference>
<keyword evidence="4" id="KW-1185">Reference proteome</keyword>
<feature type="transmembrane region" description="Helical" evidence="1">
    <location>
        <begin position="182"/>
        <end position="202"/>
    </location>
</feature>
<keyword evidence="1" id="KW-1133">Transmembrane helix</keyword>
<sequence length="314" mass="35429">MRSMKTKINSLTAKSLATSMLLASCTPNADFDQIMVEQSGINSEKDITDSKGVSISLSLNEETKQALRDIAPLVQEIIDNPKVAQELSKDPESFCKQRGYNFTIDLDDAIFKVIVALGNEEINEALKSNDFERFMQLCADMKLLETGQKVKLNVLFQNEDEQEIFNAIAYELNGETIETRSVAFWLAVSVVLVVAIILTYTVGTEESPIDDENVSLQRLEPGLQSEDNVLSKDQINICTSKRMQSFLHCTDPNYSVLDVWALKNINVIDYQLVSGYKSFFVNQLVSYLKVNKPDIFTKYSEMQISEFLKKNIIV</sequence>
<dbReference type="AlphaFoldDB" id="A0A4S2ANB2"/>
<reference evidence="3 4" key="1">
    <citation type="submission" date="2019-04" db="EMBL/GenBank/DDBJ databases">
        <title>Microbes associate with the intestines of laboratory mice.</title>
        <authorList>
            <person name="Navarre W."/>
            <person name="Wong E."/>
            <person name="Huang K."/>
            <person name="Tropini C."/>
            <person name="Ng K."/>
            <person name="Yu B."/>
        </authorList>
    </citation>
    <scope>NUCLEOTIDE SEQUENCE [LARGE SCALE GENOMIC DNA]</scope>
    <source>
        <strain evidence="3 4">NM70_E10</strain>
    </source>
</reference>
<name>A0A4S2ANB2_9BACE</name>
<keyword evidence="2" id="KW-0732">Signal</keyword>
<evidence type="ECO:0000313" key="3">
    <source>
        <dbReference type="EMBL" id="TGY02658.1"/>
    </source>
</evidence>
<dbReference type="EMBL" id="SRZA01000028">
    <property type="protein sequence ID" value="TGY02658.1"/>
    <property type="molecule type" value="Genomic_DNA"/>
</dbReference>
<dbReference type="PROSITE" id="PS51257">
    <property type="entry name" value="PROKAR_LIPOPROTEIN"/>
    <property type="match status" value="1"/>
</dbReference>
<evidence type="ECO:0000256" key="2">
    <source>
        <dbReference type="SAM" id="SignalP"/>
    </source>
</evidence>
<accession>A0A4S2ANB2</accession>
<evidence type="ECO:0000256" key="1">
    <source>
        <dbReference type="SAM" id="Phobius"/>
    </source>
</evidence>
<comment type="caution">
    <text evidence="3">The sequence shown here is derived from an EMBL/GenBank/DDBJ whole genome shotgun (WGS) entry which is preliminary data.</text>
</comment>
<feature type="signal peptide" evidence="2">
    <location>
        <begin position="1"/>
        <end position="29"/>
    </location>
</feature>
<gene>
    <name evidence="3" type="ORF">E5356_10265</name>
</gene>
<keyword evidence="1" id="KW-0472">Membrane</keyword>
<keyword evidence="1" id="KW-0812">Transmembrane</keyword>